<evidence type="ECO:0000256" key="1">
    <source>
        <dbReference type="ARBA" id="ARBA00001966"/>
    </source>
</evidence>
<gene>
    <name evidence="8" type="ORF">ACFSQT_10190</name>
</gene>
<dbReference type="SFLD" id="SFLDG01067">
    <property type="entry name" value="SPASM/twitch_domain_containing"/>
    <property type="match status" value="1"/>
</dbReference>
<evidence type="ECO:0000313" key="9">
    <source>
        <dbReference type="Proteomes" id="UP001597349"/>
    </source>
</evidence>
<dbReference type="SFLD" id="SFLDS00029">
    <property type="entry name" value="Radical_SAM"/>
    <property type="match status" value="1"/>
</dbReference>
<proteinExistence type="inferred from homology"/>
<dbReference type="InterPro" id="IPR058240">
    <property type="entry name" value="rSAM_sf"/>
</dbReference>
<keyword evidence="2" id="KW-0949">S-adenosyl-L-methionine</keyword>
<keyword evidence="5" id="KW-0411">Iron-sulfur</keyword>
<evidence type="ECO:0000259" key="7">
    <source>
        <dbReference type="Pfam" id="PF04055"/>
    </source>
</evidence>
<dbReference type="InterPro" id="IPR007197">
    <property type="entry name" value="rSAM"/>
</dbReference>
<dbReference type="PANTHER" id="PTHR43273:SF3">
    <property type="entry name" value="ANAEROBIC SULFATASE-MATURATING ENZYME HOMOLOG ASLB-RELATED"/>
    <property type="match status" value="1"/>
</dbReference>
<dbReference type="EMBL" id="JBHUGY010000017">
    <property type="protein sequence ID" value="MFD2053441.1"/>
    <property type="molecule type" value="Genomic_DNA"/>
</dbReference>
<dbReference type="InterPro" id="IPR023867">
    <property type="entry name" value="Sulphatase_maturase_rSAM"/>
</dbReference>
<dbReference type="SUPFAM" id="SSF102114">
    <property type="entry name" value="Radical SAM enzymes"/>
    <property type="match status" value="1"/>
</dbReference>
<comment type="similarity">
    <text evidence="6">Belongs to the radical SAM superfamily. Anaerobic sulfatase-maturating enzyme family.</text>
</comment>
<comment type="caution">
    <text evidence="8">The sequence shown here is derived from an EMBL/GenBank/DDBJ whole genome shotgun (WGS) entry which is preliminary data.</text>
</comment>
<keyword evidence="4" id="KW-0408">Iron</keyword>
<protein>
    <submittedName>
        <fullName evidence="8">Radical SAM protein</fullName>
    </submittedName>
</protein>
<reference evidence="9" key="1">
    <citation type="journal article" date="2019" name="Int. J. Syst. Evol. Microbiol.">
        <title>The Global Catalogue of Microorganisms (GCM) 10K type strain sequencing project: providing services to taxonomists for standard genome sequencing and annotation.</title>
        <authorList>
            <consortium name="The Broad Institute Genomics Platform"/>
            <consortium name="The Broad Institute Genome Sequencing Center for Infectious Disease"/>
            <person name="Wu L."/>
            <person name="Ma J."/>
        </authorList>
    </citation>
    <scope>NUCLEOTIDE SEQUENCE [LARGE SCALE GENOMIC DNA]</scope>
    <source>
        <strain evidence="9">CGMCC 1.16226</strain>
    </source>
</reference>
<dbReference type="RefSeq" id="WP_379018182.1">
    <property type="nucleotide sequence ID" value="NZ_JBHUGY010000017.1"/>
</dbReference>
<comment type="cofactor">
    <cofactor evidence="1">
        <name>[4Fe-4S] cluster</name>
        <dbReference type="ChEBI" id="CHEBI:49883"/>
    </cofactor>
</comment>
<dbReference type="Gene3D" id="3.20.20.70">
    <property type="entry name" value="Aldolase class I"/>
    <property type="match status" value="1"/>
</dbReference>
<organism evidence="8 9">
    <name type="scientific">Mesorhizobium calcicola</name>
    <dbReference type="NCBI Taxonomy" id="1300310"/>
    <lineage>
        <taxon>Bacteria</taxon>
        <taxon>Pseudomonadati</taxon>
        <taxon>Pseudomonadota</taxon>
        <taxon>Alphaproteobacteria</taxon>
        <taxon>Hyphomicrobiales</taxon>
        <taxon>Phyllobacteriaceae</taxon>
        <taxon>Mesorhizobium</taxon>
    </lineage>
</organism>
<keyword evidence="9" id="KW-1185">Reference proteome</keyword>
<dbReference type="NCBIfam" id="TIGR04085">
    <property type="entry name" value="rSAM_more_4Fe4S"/>
    <property type="match status" value="1"/>
</dbReference>
<dbReference type="PANTHER" id="PTHR43273">
    <property type="entry name" value="ANAEROBIC SULFATASE-MATURATING ENZYME HOMOLOG ASLB-RELATED"/>
    <property type="match status" value="1"/>
</dbReference>
<evidence type="ECO:0000256" key="3">
    <source>
        <dbReference type="ARBA" id="ARBA00022723"/>
    </source>
</evidence>
<feature type="domain" description="Radical SAM core" evidence="7">
    <location>
        <begin position="101"/>
        <end position="241"/>
    </location>
</feature>
<evidence type="ECO:0000256" key="6">
    <source>
        <dbReference type="ARBA" id="ARBA00023601"/>
    </source>
</evidence>
<evidence type="ECO:0000256" key="2">
    <source>
        <dbReference type="ARBA" id="ARBA00022691"/>
    </source>
</evidence>
<evidence type="ECO:0000256" key="5">
    <source>
        <dbReference type="ARBA" id="ARBA00023014"/>
    </source>
</evidence>
<dbReference type="CDD" id="cd01335">
    <property type="entry name" value="Radical_SAM"/>
    <property type="match status" value="1"/>
</dbReference>
<keyword evidence="3" id="KW-0479">Metal-binding</keyword>
<accession>A0ABW4W9X6</accession>
<dbReference type="Pfam" id="PF04055">
    <property type="entry name" value="Radical_SAM"/>
    <property type="match status" value="1"/>
</dbReference>
<dbReference type="Proteomes" id="UP001597349">
    <property type="component" value="Unassembled WGS sequence"/>
</dbReference>
<dbReference type="InterPro" id="IPR013785">
    <property type="entry name" value="Aldolase_TIM"/>
</dbReference>
<dbReference type="InterPro" id="IPR023885">
    <property type="entry name" value="4Fe4S-binding_SPASM_dom"/>
</dbReference>
<evidence type="ECO:0000313" key="8">
    <source>
        <dbReference type="EMBL" id="MFD2053441.1"/>
    </source>
</evidence>
<evidence type="ECO:0000256" key="4">
    <source>
        <dbReference type="ARBA" id="ARBA00023004"/>
    </source>
</evidence>
<sequence>MPESLELSHYHVVSPRFVDERAQAARRVVFATRTAEVRVLDDNLWQQIGAGRISEIDSTIVEDLAGIKLLVAAGENELASIVNQNNAAIDRNPVLSLVVCPTAACQLGCPYCGQEHTNRWLAEHHQTAFLAIAENKLRAGSYRAVQLCWFGAEPLLGMKVIRAFTPRIRRLAEQYGCKYTSRIITNGLALTSDRATELVKEYSVSNIDLTLDGVAALHNERRSMKNGRPTFDRIFQNLVALASRDDLDVEIKLRTNVDASNWQAVSPLIRMLADAGVQHRIGYYVAPIHSWGNDADKASLPREEFASHEIEWFAEMMLNGFDVGLIPPRKPIVCLAVQHDGMLVDASGGLFNCTEAPYVPTHQDDSLQTGDVTEGENRSARQKLGDFNTHVAAGKYPCSTCRMLPVCGGACPKGWLEGWRPCPSALDNMPDRLLLAYVSSIRSEPAAMAS</sequence>
<name>A0ABW4W9X6_9HYPH</name>